<accession>S2KWT1</accession>
<organism evidence="1 2">
    <name type="scientific">Bilophila wadsworthia (strain 3_1_6)</name>
    <dbReference type="NCBI Taxonomy" id="563192"/>
    <lineage>
        <taxon>Bacteria</taxon>
        <taxon>Pseudomonadati</taxon>
        <taxon>Thermodesulfobacteriota</taxon>
        <taxon>Desulfovibrionia</taxon>
        <taxon>Desulfovibrionales</taxon>
        <taxon>Desulfovibrionaceae</taxon>
        <taxon>Bilophila</taxon>
    </lineage>
</organism>
<name>S2KWT1_BILW3</name>
<evidence type="ECO:0000313" key="2">
    <source>
        <dbReference type="Proteomes" id="UP000006034"/>
    </source>
</evidence>
<keyword evidence="2" id="KW-1185">Reference proteome</keyword>
<dbReference type="AlphaFoldDB" id="S2KWT1"/>
<evidence type="ECO:0000313" key="1">
    <source>
        <dbReference type="EMBL" id="EPC05756.1"/>
    </source>
</evidence>
<proteinExistence type="predicted"/>
<dbReference type="EMBL" id="ADCP02000002">
    <property type="protein sequence ID" value="EPC05756.1"/>
    <property type="molecule type" value="Genomic_DNA"/>
</dbReference>
<sequence>MSTPQQPVWASLVVLFDRDRRLLFEHPKAVGKAFSEEYVERELYPRAFRHTEGKSNAKKRGSLPKGIAVLAVLFGGIHGGVGALKEVDDGAPVVGVDGNADAAREREVLAGADIGLV</sequence>
<protein>
    <submittedName>
        <fullName evidence="1">Uncharacterized protein</fullName>
    </submittedName>
</protein>
<reference evidence="1 2" key="2">
    <citation type="submission" date="2013-04" db="EMBL/GenBank/DDBJ databases">
        <title>The Genome Sequence of Bilophila wadsworthia 3_1_6.</title>
        <authorList>
            <consortium name="The Broad Institute Genomics Platform"/>
            <person name="Earl A."/>
            <person name="Ward D."/>
            <person name="Feldgarden M."/>
            <person name="Gevers D."/>
            <person name="Sibley C."/>
            <person name="Strauss J."/>
            <person name="Allen-Vercoe E."/>
            <person name="Walker B."/>
            <person name="Young S."/>
            <person name="Zeng Q."/>
            <person name="Gargeya S."/>
            <person name="Fitzgerald M."/>
            <person name="Haas B."/>
            <person name="Abouelleil A."/>
            <person name="Allen A.W."/>
            <person name="Alvarado L."/>
            <person name="Arachchi H.M."/>
            <person name="Berlin A.M."/>
            <person name="Chapman S.B."/>
            <person name="Gainer-Dewar J."/>
            <person name="Goldberg J."/>
            <person name="Griggs A."/>
            <person name="Gujja S."/>
            <person name="Hansen M."/>
            <person name="Howarth C."/>
            <person name="Imamovic A."/>
            <person name="Ireland A."/>
            <person name="Larimer J."/>
            <person name="McCowan C."/>
            <person name="Murphy C."/>
            <person name="Pearson M."/>
            <person name="Poon T.W."/>
            <person name="Priest M."/>
            <person name="Roberts A."/>
            <person name="Saif S."/>
            <person name="Shea T."/>
            <person name="Sisk P."/>
            <person name="Sykes S."/>
            <person name="Wortman J."/>
            <person name="Nusbaum C."/>
            <person name="Birren B."/>
        </authorList>
    </citation>
    <scope>NUCLEOTIDE SEQUENCE [LARGE SCALE GENOMIC DNA]</scope>
    <source>
        <strain evidence="1 2">3_1_6</strain>
    </source>
</reference>
<gene>
    <name evidence="1" type="ORF">HMPREF0179_05278</name>
</gene>
<comment type="caution">
    <text evidence="1">The sequence shown here is derived from an EMBL/GenBank/DDBJ whole genome shotgun (WGS) entry which is preliminary data.</text>
</comment>
<reference evidence="1 2" key="1">
    <citation type="submission" date="2010-10" db="EMBL/GenBank/DDBJ databases">
        <authorList>
            <consortium name="The Broad Institute Genome Sequencing Platform"/>
            <person name="Ward D."/>
            <person name="Earl A."/>
            <person name="Feldgarden M."/>
            <person name="Young S.K."/>
            <person name="Gargeya S."/>
            <person name="Zeng Q."/>
            <person name="Alvarado L."/>
            <person name="Berlin A."/>
            <person name="Bochicchio J."/>
            <person name="Chapman S.B."/>
            <person name="Chen Z."/>
            <person name="Freedman E."/>
            <person name="Gellesch M."/>
            <person name="Goldberg J."/>
            <person name="Griggs A."/>
            <person name="Gujja S."/>
            <person name="Heilman E."/>
            <person name="Heiman D."/>
            <person name="Howarth C."/>
            <person name="Mehta T."/>
            <person name="Neiman D."/>
            <person name="Pearson M."/>
            <person name="Roberts A."/>
            <person name="Saif S."/>
            <person name="Shea T."/>
            <person name="Shenoy N."/>
            <person name="Sisk P."/>
            <person name="Stolte C."/>
            <person name="Sykes S."/>
            <person name="White J."/>
            <person name="Yandava C."/>
            <person name="Allen-Vercoe E."/>
            <person name="Sibley C."/>
            <person name="Ambrose C.E."/>
            <person name="Strauss J."/>
            <person name="Daigneault M."/>
            <person name="Haas B."/>
            <person name="Nusbaum C."/>
            <person name="Birren B."/>
        </authorList>
    </citation>
    <scope>NUCLEOTIDE SEQUENCE [LARGE SCALE GENOMIC DNA]</scope>
    <source>
        <strain evidence="1 2">3_1_6</strain>
    </source>
</reference>
<dbReference type="HOGENOM" id="CLU_2080181_0_0_7"/>
<dbReference type="Proteomes" id="UP000006034">
    <property type="component" value="Unassembled WGS sequence"/>
</dbReference>